<proteinExistence type="predicted"/>
<dbReference type="InterPro" id="IPR036388">
    <property type="entry name" value="WH-like_DNA-bd_sf"/>
</dbReference>
<dbReference type="SMART" id="SM00347">
    <property type="entry name" value="HTH_MARR"/>
    <property type="match status" value="1"/>
</dbReference>
<dbReference type="InterPro" id="IPR000835">
    <property type="entry name" value="HTH_MarR-typ"/>
</dbReference>
<dbReference type="OrthoDB" id="1625202at2"/>
<dbReference type="PANTHER" id="PTHR33164:SF43">
    <property type="entry name" value="HTH-TYPE TRANSCRIPTIONAL REPRESSOR YETL"/>
    <property type="match status" value="1"/>
</dbReference>
<dbReference type="GO" id="GO:0006950">
    <property type="term" value="P:response to stress"/>
    <property type="evidence" value="ECO:0007669"/>
    <property type="project" value="TreeGrafter"/>
</dbReference>
<dbReference type="Gene3D" id="1.10.10.10">
    <property type="entry name" value="Winged helix-like DNA-binding domain superfamily/Winged helix DNA-binding domain"/>
    <property type="match status" value="1"/>
</dbReference>
<dbReference type="PROSITE" id="PS50995">
    <property type="entry name" value="HTH_MARR_2"/>
    <property type="match status" value="1"/>
</dbReference>
<dbReference type="STRING" id="873449.STRCR_0730"/>
<dbReference type="SUPFAM" id="SSF46785">
    <property type="entry name" value="Winged helix' DNA-binding domain"/>
    <property type="match status" value="1"/>
</dbReference>
<name>G5JRE3_STRCG</name>
<dbReference type="InterPro" id="IPR036390">
    <property type="entry name" value="WH_DNA-bd_sf"/>
</dbReference>
<reference evidence="2" key="1">
    <citation type="submission" date="2011-07" db="EMBL/GenBank/DDBJ databases">
        <authorList>
            <person name="Stanhope M.J."/>
            <person name="Durkin A.S."/>
            <person name="Hostetler J."/>
            <person name="Kim M."/>
            <person name="Radune D."/>
            <person name="Singh I."/>
            <person name="Town C.D."/>
        </authorList>
    </citation>
    <scope>NUCLEOTIDE SEQUENCE [LARGE SCALE GENOMIC DNA]</scope>
    <source>
        <strain evidence="2">HS-6</strain>
    </source>
</reference>
<sequence length="152" mass="18104">MADLVFNHYIRSMDEQYSRYEWFARQYGLTHKSMQILFWVLNYPEMTGQQVTQKILAEKTYSSKQVVHATIKTWQKKGYVSLLENPEDKRHKLIQLTDEGEAFARRIYQQLTAMEERATQVLSLDEQAILTQLTQRYNQALTQEMEKMNDTI</sequence>
<evidence type="ECO:0000259" key="1">
    <source>
        <dbReference type="PROSITE" id="PS50995"/>
    </source>
</evidence>
<evidence type="ECO:0000313" key="2">
    <source>
        <dbReference type="EMBL" id="EHI74456.1"/>
    </source>
</evidence>
<evidence type="ECO:0000313" key="3">
    <source>
        <dbReference type="Proteomes" id="UP000004322"/>
    </source>
</evidence>
<dbReference type="PANTHER" id="PTHR33164">
    <property type="entry name" value="TRANSCRIPTIONAL REGULATOR, MARR FAMILY"/>
    <property type="match status" value="1"/>
</dbReference>
<dbReference type="InterPro" id="IPR039422">
    <property type="entry name" value="MarR/SlyA-like"/>
</dbReference>
<feature type="domain" description="HTH marR-type" evidence="1">
    <location>
        <begin position="1"/>
        <end position="139"/>
    </location>
</feature>
<dbReference type="AlphaFoldDB" id="G5JRE3"/>
<organism evidence="2 3">
    <name type="scientific">Streptococcus criceti HS-6</name>
    <dbReference type="NCBI Taxonomy" id="873449"/>
    <lineage>
        <taxon>Bacteria</taxon>
        <taxon>Bacillati</taxon>
        <taxon>Bacillota</taxon>
        <taxon>Bacilli</taxon>
        <taxon>Lactobacillales</taxon>
        <taxon>Streptococcaceae</taxon>
        <taxon>Streptococcus</taxon>
    </lineage>
</organism>
<dbReference type="eggNOG" id="COG1846">
    <property type="taxonomic scope" value="Bacteria"/>
</dbReference>
<dbReference type="GO" id="GO:0003700">
    <property type="term" value="F:DNA-binding transcription factor activity"/>
    <property type="evidence" value="ECO:0007669"/>
    <property type="project" value="InterPro"/>
</dbReference>
<dbReference type="Pfam" id="PF12802">
    <property type="entry name" value="MarR_2"/>
    <property type="match status" value="1"/>
</dbReference>
<dbReference type="EMBL" id="AEUV02000002">
    <property type="protein sequence ID" value="EHI74456.1"/>
    <property type="molecule type" value="Genomic_DNA"/>
</dbReference>
<protein>
    <recommendedName>
        <fullName evidence="1">HTH marR-type domain-containing protein</fullName>
    </recommendedName>
</protein>
<comment type="caution">
    <text evidence="2">The sequence shown here is derived from an EMBL/GenBank/DDBJ whole genome shotgun (WGS) entry which is preliminary data.</text>
</comment>
<dbReference type="RefSeq" id="WP_004227671.1">
    <property type="nucleotide sequence ID" value="NZ_AEUV02000002.1"/>
</dbReference>
<gene>
    <name evidence="2" type="ORF">STRCR_0730</name>
</gene>
<dbReference type="Proteomes" id="UP000004322">
    <property type="component" value="Unassembled WGS sequence"/>
</dbReference>
<keyword evidence="3" id="KW-1185">Reference proteome</keyword>
<accession>G5JRE3</accession>